<comment type="caution">
    <text evidence="2">The sequence shown here is derived from an EMBL/GenBank/DDBJ whole genome shotgun (WGS) entry which is preliminary data.</text>
</comment>
<sequence>MLRCRLTLYNPLTIDLNSASANLSALAEFFYEDRKYFPESCVFLEVAPSSECNKNKTPEKDRAMKRFHVNVRVKNLEESTAFYTALFGAEPTVLKPDYAKWMLEDPRVNFAISHHPENAGIEHLGIQAESEEELGQVYGRLKKAKGAIREEGKCTCCYAKSEKSWITDPQGVDWEAFYTFGESTVYGEPATKCCPEATEAI</sequence>
<feature type="domain" description="VOC" evidence="1">
    <location>
        <begin position="65"/>
        <end position="179"/>
    </location>
</feature>
<keyword evidence="2" id="KW-0223">Dioxygenase</keyword>
<evidence type="ECO:0000313" key="2">
    <source>
        <dbReference type="EMBL" id="PTX12284.1"/>
    </source>
</evidence>
<dbReference type="NCBIfam" id="NF041414">
    <property type="entry name" value="ArsI_CadI_VOC"/>
    <property type="match status" value="1"/>
</dbReference>
<name>A0A2T5Y7H7_9BACT</name>
<dbReference type="Pfam" id="PF00903">
    <property type="entry name" value="Glyoxalase"/>
    <property type="match status" value="1"/>
</dbReference>
<protein>
    <submittedName>
        <fullName evidence="2">Glyoxalase/bleomycin resistance protein/dioxygenase superfamily protein</fullName>
    </submittedName>
</protein>
<dbReference type="InterPro" id="IPR029068">
    <property type="entry name" value="Glyas_Bleomycin-R_OHBP_Dase"/>
</dbReference>
<reference evidence="2 3" key="1">
    <citation type="submission" date="2018-04" db="EMBL/GenBank/DDBJ databases">
        <title>Genomic Encyclopedia of Archaeal and Bacterial Type Strains, Phase II (KMG-II): from individual species to whole genera.</title>
        <authorList>
            <person name="Goeker M."/>
        </authorList>
    </citation>
    <scope>NUCLEOTIDE SEQUENCE [LARGE SCALE GENOMIC DNA]</scope>
    <source>
        <strain evidence="2 3">DSM 100162</strain>
    </source>
</reference>
<dbReference type="InterPro" id="IPR004360">
    <property type="entry name" value="Glyas_Fos-R_dOase_dom"/>
</dbReference>
<dbReference type="InterPro" id="IPR049789">
    <property type="entry name" value="ArsI/CadI-like"/>
</dbReference>
<dbReference type="GO" id="GO:0051213">
    <property type="term" value="F:dioxygenase activity"/>
    <property type="evidence" value="ECO:0007669"/>
    <property type="project" value="UniProtKB-KW"/>
</dbReference>
<dbReference type="Gene3D" id="3.10.180.10">
    <property type="entry name" value="2,3-Dihydroxybiphenyl 1,2-Dioxygenase, domain 1"/>
    <property type="match status" value="1"/>
</dbReference>
<gene>
    <name evidence="2" type="ORF">C8N40_11482</name>
</gene>
<accession>A0A2T5Y7H7</accession>
<dbReference type="SUPFAM" id="SSF54593">
    <property type="entry name" value="Glyoxalase/Bleomycin resistance protein/Dihydroxybiphenyl dioxygenase"/>
    <property type="match status" value="1"/>
</dbReference>
<dbReference type="EMBL" id="QBKI01000014">
    <property type="protein sequence ID" value="PTX12284.1"/>
    <property type="molecule type" value="Genomic_DNA"/>
</dbReference>
<evidence type="ECO:0000313" key="3">
    <source>
        <dbReference type="Proteomes" id="UP000244225"/>
    </source>
</evidence>
<dbReference type="AlphaFoldDB" id="A0A2T5Y7H7"/>
<dbReference type="PANTHER" id="PTHR41294:SF1">
    <property type="entry name" value="CADMIUM-INDUCED PROTEIN CADI"/>
    <property type="match status" value="1"/>
</dbReference>
<organism evidence="2 3">
    <name type="scientific">Pontibacter mucosus</name>
    <dbReference type="NCBI Taxonomy" id="1649266"/>
    <lineage>
        <taxon>Bacteria</taxon>
        <taxon>Pseudomonadati</taxon>
        <taxon>Bacteroidota</taxon>
        <taxon>Cytophagia</taxon>
        <taxon>Cytophagales</taxon>
        <taxon>Hymenobacteraceae</taxon>
        <taxon>Pontibacter</taxon>
    </lineage>
</organism>
<keyword evidence="2" id="KW-0560">Oxidoreductase</keyword>
<evidence type="ECO:0000259" key="1">
    <source>
        <dbReference type="PROSITE" id="PS51819"/>
    </source>
</evidence>
<dbReference type="GO" id="GO:0046686">
    <property type="term" value="P:response to cadmium ion"/>
    <property type="evidence" value="ECO:0007669"/>
    <property type="project" value="TreeGrafter"/>
</dbReference>
<dbReference type="PANTHER" id="PTHR41294">
    <property type="entry name" value="CADMIUM-INDUCED PROTEIN CADI"/>
    <property type="match status" value="1"/>
</dbReference>
<proteinExistence type="predicted"/>
<keyword evidence="3" id="KW-1185">Reference proteome</keyword>
<dbReference type="PROSITE" id="PS51819">
    <property type="entry name" value="VOC"/>
    <property type="match status" value="1"/>
</dbReference>
<dbReference type="Proteomes" id="UP000244225">
    <property type="component" value="Unassembled WGS sequence"/>
</dbReference>
<dbReference type="InterPro" id="IPR037523">
    <property type="entry name" value="VOC_core"/>
</dbReference>
<dbReference type="InterPro" id="IPR052393">
    <property type="entry name" value="Cadmium-induced_rsp"/>
</dbReference>